<accession>A0A5E7APR6</accession>
<sequence>MCISMYCVAMPQCYSALPDLLVNPPDSVRNAKSIPLNHLGTRLKEWELI</sequence>
<reference evidence="1 2" key="1">
    <citation type="submission" date="2019-09" db="EMBL/GenBank/DDBJ databases">
        <authorList>
            <person name="Chandra G."/>
            <person name="Truman W A."/>
        </authorList>
    </citation>
    <scope>NUCLEOTIDE SEQUENCE [LARGE SCALE GENOMIC DNA]</scope>
    <source>
        <strain evidence="1">PS704</strain>
    </source>
</reference>
<protein>
    <submittedName>
        <fullName evidence="1">Uncharacterized protein</fullName>
    </submittedName>
</protein>
<evidence type="ECO:0000313" key="1">
    <source>
        <dbReference type="EMBL" id="VVN78734.1"/>
    </source>
</evidence>
<name>A0A5E7APR6_PSEFL</name>
<gene>
    <name evidence="1" type="ORF">PS704_00922</name>
</gene>
<dbReference type="Proteomes" id="UP000326557">
    <property type="component" value="Unassembled WGS sequence"/>
</dbReference>
<organism evidence="1 2">
    <name type="scientific">Pseudomonas fluorescens</name>
    <dbReference type="NCBI Taxonomy" id="294"/>
    <lineage>
        <taxon>Bacteria</taxon>
        <taxon>Pseudomonadati</taxon>
        <taxon>Pseudomonadota</taxon>
        <taxon>Gammaproteobacteria</taxon>
        <taxon>Pseudomonadales</taxon>
        <taxon>Pseudomonadaceae</taxon>
        <taxon>Pseudomonas</taxon>
    </lineage>
</organism>
<dbReference type="EMBL" id="CABVHP010000002">
    <property type="protein sequence ID" value="VVN78734.1"/>
    <property type="molecule type" value="Genomic_DNA"/>
</dbReference>
<proteinExistence type="predicted"/>
<dbReference type="AlphaFoldDB" id="A0A5E7APR6"/>
<evidence type="ECO:0000313" key="2">
    <source>
        <dbReference type="Proteomes" id="UP000326557"/>
    </source>
</evidence>